<reference evidence="1 2" key="1">
    <citation type="submission" date="2022-11" db="EMBL/GenBank/DDBJ databases">
        <title>Minimal conservation of predation-associated metabolite biosynthetic gene clusters underscores biosynthetic potential of Myxococcota including descriptions for ten novel species: Archangium lansinium sp. nov., Myxococcus landrumus sp. nov., Nannocystis bai.</title>
        <authorList>
            <person name="Ahearne A."/>
            <person name="Stevens C."/>
            <person name="Phillips K."/>
        </authorList>
    </citation>
    <scope>NUCLEOTIDE SEQUENCE [LARGE SCALE GENOMIC DNA]</scope>
    <source>
        <strain evidence="1 2">MIWBW</strain>
    </source>
</reference>
<dbReference type="InterPro" id="IPR021815">
    <property type="entry name" value="TsiV"/>
</dbReference>
<name>A0ABT3ZX77_9BACT</name>
<protein>
    <submittedName>
        <fullName evidence="1">DUF3396 domain-containing protein</fullName>
    </submittedName>
</protein>
<dbReference type="Proteomes" id="UP001207654">
    <property type="component" value="Unassembled WGS sequence"/>
</dbReference>
<accession>A0ABT3ZX77</accession>
<keyword evidence="2" id="KW-1185">Reference proteome</keyword>
<dbReference type="Pfam" id="PF11876">
    <property type="entry name" value="TsiV"/>
    <property type="match status" value="1"/>
</dbReference>
<dbReference type="RefSeq" id="WP_267532713.1">
    <property type="nucleotide sequence ID" value="NZ_JAPNKA010000001.1"/>
</dbReference>
<sequence length="332" mass="37886">MSEHYPRIRRDGPTPQGERLLLREVVRIAFFMPYDHFDLLVGVERAIEAYHRAVGGGAETLCQAWFGDDETPQSLLDEEGWRVVRDWLRPREPRYFLDDLGEETEFFRSKTKSGCDVFIHLTGAPARPAGYGLTYCARLPWRSPPDGSVSVLSATLPTEFLEEHGPGRVRELAMEMASHLRISTGHAGLALDFLRERSRLLPKLREEIFRYPGLDVPRGGLRSHVGTRVDGVHWLNFLGQPVLDALGGAASLRARLHFPETTVQEMGTERVVVTLGQWPEAGDLAQGRDLPAYRELARVLEYWLDGFSPAYANSWKGYTQEEVQRWWRRFLK</sequence>
<evidence type="ECO:0000313" key="2">
    <source>
        <dbReference type="Proteomes" id="UP001207654"/>
    </source>
</evidence>
<comment type="caution">
    <text evidence="1">The sequence shown here is derived from an EMBL/GenBank/DDBJ whole genome shotgun (WGS) entry which is preliminary data.</text>
</comment>
<gene>
    <name evidence="1" type="ORF">OV287_04395</name>
</gene>
<proteinExistence type="predicted"/>
<organism evidence="1 2">
    <name type="scientific">Archangium lansingense</name>
    <dbReference type="NCBI Taxonomy" id="2995310"/>
    <lineage>
        <taxon>Bacteria</taxon>
        <taxon>Pseudomonadati</taxon>
        <taxon>Myxococcota</taxon>
        <taxon>Myxococcia</taxon>
        <taxon>Myxococcales</taxon>
        <taxon>Cystobacterineae</taxon>
        <taxon>Archangiaceae</taxon>
        <taxon>Archangium</taxon>
    </lineage>
</organism>
<evidence type="ECO:0000313" key="1">
    <source>
        <dbReference type="EMBL" id="MCY1073716.1"/>
    </source>
</evidence>
<dbReference type="EMBL" id="JAPNKA010000001">
    <property type="protein sequence ID" value="MCY1073716.1"/>
    <property type="molecule type" value="Genomic_DNA"/>
</dbReference>